<dbReference type="EMBL" id="CP000356">
    <property type="protein sequence ID" value="ABF53393.1"/>
    <property type="molecule type" value="Genomic_DNA"/>
</dbReference>
<dbReference type="RefSeq" id="WP_011541973.1">
    <property type="nucleotide sequence ID" value="NC_008048.1"/>
</dbReference>
<reference evidence="1 2" key="1">
    <citation type="journal article" date="2009" name="Proc. Natl. Acad. Sci. U.S.A.">
        <title>The genomic basis of trophic strategy in marine bacteria.</title>
        <authorList>
            <person name="Lauro F.M."/>
            <person name="McDougald D."/>
            <person name="Thomas T."/>
            <person name="Williams T.J."/>
            <person name="Egan S."/>
            <person name="Rice S."/>
            <person name="DeMaere M.Z."/>
            <person name="Ting L."/>
            <person name="Ertan H."/>
            <person name="Johnson J."/>
            <person name="Ferriera S."/>
            <person name="Lapidus A."/>
            <person name="Anderson I."/>
            <person name="Kyrpides N."/>
            <person name="Munk A.C."/>
            <person name="Detter C."/>
            <person name="Han C.S."/>
            <person name="Brown M.V."/>
            <person name="Robb F.T."/>
            <person name="Kjelleberg S."/>
            <person name="Cavicchioli R."/>
        </authorList>
    </citation>
    <scope>NUCLEOTIDE SEQUENCE [LARGE SCALE GENOMIC DNA]</scope>
    <source>
        <strain evidence="2">DSM 13593 / LMG 18877 / RB2256</strain>
    </source>
</reference>
<dbReference type="STRING" id="317655.Sala_1680"/>
<dbReference type="InterPro" id="IPR009003">
    <property type="entry name" value="Peptidase_S1_PA"/>
</dbReference>
<dbReference type="PANTHER" id="PTHR43019">
    <property type="entry name" value="SERINE ENDOPROTEASE DEGS"/>
    <property type="match status" value="1"/>
</dbReference>
<dbReference type="KEGG" id="sal:Sala_1680"/>
<gene>
    <name evidence="1" type="ordered locus">Sala_1680</name>
</gene>
<dbReference type="Gene3D" id="2.40.10.10">
    <property type="entry name" value="Trypsin-like serine proteases"/>
    <property type="match status" value="2"/>
</dbReference>
<sequence>MRNDDRSRCLLDLVRRDRPRWLQHGRAIGRREVSQAQESVGATGIAEDELVALTRRLSPDLPPAALSPGEVDTLEAIVHTELRPALLVQDGTFLPPPEEWRHLEAHRAGIDHAIARTCRIETEGAIALDWVGTGFVVAPDLVATNRHVVQEFASHEPGRGWRIHEGIAVRADFRQEIGSTAVADVPVAGIWGVHDRFDIAILQMRPGLCPSPIPTGLSNLTAARDVVVIGYPAYDSRRNDAAVMDRIFRGIYNVKRVQPGRIMLRDTVNYLLRHDSSTLGGNSGSPVIDVRSGRLVGIHFRGQYLRWNDAVDVS</sequence>
<evidence type="ECO:0000313" key="2">
    <source>
        <dbReference type="Proteomes" id="UP000006578"/>
    </source>
</evidence>
<dbReference type="SUPFAM" id="SSF50494">
    <property type="entry name" value="Trypsin-like serine proteases"/>
    <property type="match status" value="1"/>
</dbReference>
<dbReference type="HOGENOM" id="CLU_885381_0_0_5"/>
<keyword evidence="2" id="KW-1185">Reference proteome</keyword>
<dbReference type="Pfam" id="PF13365">
    <property type="entry name" value="Trypsin_2"/>
    <property type="match status" value="1"/>
</dbReference>
<dbReference type="eggNOG" id="COG3591">
    <property type="taxonomic scope" value="Bacteria"/>
</dbReference>
<dbReference type="AlphaFoldDB" id="Q1GSH9"/>
<name>Q1GSH9_SPHAL</name>
<accession>Q1GSH9</accession>
<dbReference type="MEROPS" id="S01.480"/>
<evidence type="ECO:0008006" key="3">
    <source>
        <dbReference type="Google" id="ProtNLM"/>
    </source>
</evidence>
<protein>
    <recommendedName>
        <fullName evidence="3">Serine protease</fullName>
    </recommendedName>
</protein>
<dbReference type="PANTHER" id="PTHR43019:SF23">
    <property type="entry name" value="PROTEASE DO-LIKE 5, CHLOROPLASTIC"/>
    <property type="match status" value="1"/>
</dbReference>
<evidence type="ECO:0000313" key="1">
    <source>
        <dbReference type="EMBL" id="ABF53393.1"/>
    </source>
</evidence>
<organism evidence="1 2">
    <name type="scientific">Sphingopyxis alaskensis (strain DSM 13593 / LMG 18877 / RB2256)</name>
    <name type="common">Sphingomonas alaskensis</name>
    <dbReference type="NCBI Taxonomy" id="317655"/>
    <lineage>
        <taxon>Bacteria</taxon>
        <taxon>Pseudomonadati</taxon>
        <taxon>Pseudomonadota</taxon>
        <taxon>Alphaproteobacteria</taxon>
        <taxon>Sphingomonadales</taxon>
        <taxon>Sphingomonadaceae</taxon>
        <taxon>Sphingopyxis</taxon>
    </lineage>
</organism>
<dbReference type="InterPro" id="IPR043504">
    <property type="entry name" value="Peptidase_S1_PA_chymotrypsin"/>
</dbReference>
<dbReference type="Proteomes" id="UP000006578">
    <property type="component" value="Chromosome"/>
</dbReference>
<proteinExistence type="predicted"/>